<evidence type="ECO:0000256" key="9">
    <source>
        <dbReference type="ARBA" id="ARBA00023237"/>
    </source>
</evidence>
<dbReference type="InterPro" id="IPR012910">
    <property type="entry name" value="Plug_dom"/>
</dbReference>
<keyword evidence="4 10" id="KW-0812">Transmembrane</keyword>
<dbReference type="Gene3D" id="2.60.40.1120">
    <property type="entry name" value="Carboxypeptidase-like, regulatory domain"/>
    <property type="match status" value="1"/>
</dbReference>
<gene>
    <name evidence="15" type="ORF">ESB13_18445</name>
</gene>
<protein>
    <submittedName>
        <fullName evidence="15">TonB-dependent receptor</fullName>
    </submittedName>
</protein>
<comment type="similarity">
    <text evidence="10 11">Belongs to the TonB-dependent receptor family.</text>
</comment>
<feature type="signal peptide" evidence="12">
    <location>
        <begin position="1"/>
        <end position="25"/>
    </location>
</feature>
<dbReference type="GO" id="GO:0009279">
    <property type="term" value="C:cell outer membrane"/>
    <property type="evidence" value="ECO:0007669"/>
    <property type="project" value="UniProtKB-SubCell"/>
</dbReference>
<accession>A0A4Q1D2I4</accession>
<dbReference type="SUPFAM" id="SSF56935">
    <property type="entry name" value="Porins"/>
    <property type="match status" value="1"/>
</dbReference>
<dbReference type="SUPFAM" id="SSF49464">
    <property type="entry name" value="Carboxypeptidase regulatory domain-like"/>
    <property type="match status" value="1"/>
</dbReference>
<evidence type="ECO:0000256" key="5">
    <source>
        <dbReference type="ARBA" id="ARBA00022729"/>
    </source>
</evidence>
<evidence type="ECO:0000256" key="1">
    <source>
        <dbReference type="ARBA" id="ARBA00004571"/>
    </source>
</evidence>
<dbReference type="InterPro" id="IPR000531">
    <property type="entry name" value="Beta-barrel_TonB"/>
</dbReference>
<keyword evidence="7 10" id="KW-0472">Membrane</keyword>
<dbReference type="Pfam" id="PF07715">
    <property type="entry name" value="Plug"/>
    <property type="match status" value="1"/>
</dbReference>
<dbReference type="InterPro" id="IPR008969">
    <property type="entry name" value="CarboxyPept-like_regulatory"/>
</dbReference>
<evidence type="ECO:0000256" key="3">
    <source>
        <dbReference type="ARBA" id="ARBA00022452"/>
    </source>
</evidence>
<dbReference type="OrthoDB" id="9795928at2"/>
<dbReference type="PROSITE" id="PS52016">
    <property type="entry name" value="TONB_DEPENDENT_REC_3"/>
    <property type="match status" value="1"/>
</dbReference>
<evidence type="ECO:0000259" key="13">
    <source>
        <dbReference type="Pfam" id="PF00593"/>
    </source>
</evidence>
<evidence type="ECO:0000256" key="11">
    <source>
        <dbReference type="RuleBase" id="RU003357"/>
    </source>
</evidence>
<keyword evidence="3 10" id="KW-1134">Transmembrane beta strand</keyword>
<reference evidence="15 16" key="1">
    <citation type="submission" date="2019-01" db="EMBL/GenBank/DDBJ databases">
        <title>Filimonas sp. strain TTM-71.</title>
        <authorList>
            <person name="Chen W.-M."/>
        </authorList>
    </citation>
    <scope>NUCLEOTIDE SEQUENCE [LARGE SCALE GENOMIC DNA]</scope>
    <source>
        <strain evidence="15 16">TTM-71</strain>
    </source>
</reference>
<keyword evidence="16" id="KW-1185">Reference proteome</keyword>
<feature type="chain" id="PRO_5020940011" evidence="12">
    <location>
        <begin position="26"/>
        <end position="805"/>
    </location>
</feature>
<evidence type="ECO:0000256" key="2">
    <source>
        <dbReference type="ARBA" id="ARBA00022448"/>
    </source>
</evidence>
<evidence type="ECO:0000259" key="14">
    <source>
        <dbReference type="Pfam" id="PF07715"/>
    </source>
</evidence>
<evidence type="ECO:0000256" key="6">
    <source>
        <dbReference type="ARBA" id="ARBA00023077"/>
    </source>
</evidence>
<dbReference type="GO" id="GO:0015344">
    <property type="term" value="F:siderophore uptake transmembrane transporter activity"/>
    <property type="evidence" value="ECO:0007669"/>
    <property type="project" value="TreeGrafter"/>
</dbReference>
<evidence type="ECO:0000256" key="4">
    <source>
        <dbReference type="ARBA" id="ARBA00022692"/>
    </source>
</evidence>
<dbReference type="InterPro" id="IPR036942">
    <property type="entry name" value="Beta-barrel_TonB_sf"/>
</dbReference>
<evidence type="ECO:0000313" key="16">
    <source>
        <dbReference type="Proteomes" id="UP000290545"/>
    </source>
</evidence>
<evidence type="ECO:0000256" key="10">
    <source>
        <dbReference type="PROSITE-ProRule" id="PRU01360"/>
    </source>
</evidence>
<dbReference type="InterPro" id="IPR039426">
    <property type="entry name" value="TonB-dep_rcpt-like"/>
</dbReference>
<keyword evidence="6 11" id="KW-0798">TonB box</keyword>
<feature type="domain" description="TonB-dependent receptor-like beta-barrel" evidence="13">
    <location>
        <begin position="257"/>
        <end position="764"/>
    </location>
</feature>
<name>A0A4Q1D2I4_9BACT</name>
<dbReference type="Gene3D" id="2.170.130.10">
    <property type="entry name" value="TonB-dependent receptor, plug domain"/>
    <property type="match status" value="1"/>
</dbReference>
<dbReference type="PANTHER" id="PTHR30069">
    <property type="entry name" value="TONB-DEPENDENT OUTER MEMBRANE RECEPTOR"/>
    <property type="match status" value="1"/>
</dbReference>
<evidence type="ECO:0000313" key="15">
    <source>
        <dbReference type="EMBL" id="RXK81994.1"/>
    </source>
</evidence>
<dbReference type="Proteomes" id="UP000290545">
    <property type="component" value="Unassembled WGS sequence"/>
</dbReference>
<organism evidence="15 16">
    <name type="scientific">Filimonas effusa</name>
    <dbReference type="NCBI Taxonomy" id="2508721"/>
    <lineage>
        <taxon>Bacteria</taxon>
        <taxon>Pseudomonadati</taxon>
        <taxon>Bacteroidota</taxon>
        <taxon>Chitinophagia</taxon>
        <taxon>Chitinophagales</taxon>
        <taxon>Chitinophagaceae</taxon>
        <taxon>Filimonas</taxon>
    </lineage>
</organism>
<comment type="caution">
    <text evidence="15">The sequence shown here is derived from an EMBL/GenBank/DDBJ whole genome shotgun (WGS) entry which is preliminary data.</text>
</comment>
<keyword evidence="2 10" id="KW-0813">Transport</keyword>
<keyword evidence="9 10" id="KW-0998">Cell outer membrane</keyword>
<dbReference type="GO" id="GO:0044718">
    <property type="term" value="P:siderophore transmembrane transport"/>
    <property type="evidence" value="ECO:0007669"/>
    <property type="project" value="TreeGrafter"/>
</dbReference>
<keyword evidence="8 15" id="KW-0675">Receptor</keyword>
<evidence type="ECO:0000256" key="7">
    <source>
        <dbReference type="ARBA" id="ARBA00023136"/>
    </source>
</evidence>
<dbReference type="AlphaFoldDB" id="A0A4Q1D2I4"/>
<dbReference type="Pfam" id="PF13620">
    <property type="entry name" value="CarboxypepD_reg"/>
    <property type="match status" value="1"/>
</dbReference>
<proteinExistence type="inferred from homology"/>
<keyword evidence="5 12" id="KW-0732">Signal</keyword>
<comment type="subcellular location">
    <subcellularLocation>
        <location evidence="1 10">Cell outer membrane</location>
        <topology evidence="1 10">Multi-pass membrane protein</topology>
    </subcellularLocation>
</comment>
<evidence type="ECO:0000256" key="8">
    <source>
        <dbReference type="ARBA" id="ARBA00023170"/>
    </source>
</evidence>
<evidence type="ECO:0000256" key="12">
    <source>
        <dbReference type="SAM" id="SignalP"/>
    </source>
</evidence>
<feature type="domain" description="TonB-dependent receptor plug" evidence="14">
    <location>
        <begin position="132"/>
        <end position="237"/>
    </location>
</feature>
<dbReference type="EMBL" id="SDHZ01000003">
    <property type="protein sequence ID" value="RXK81994.1"/>
    <property type="molecule type" value="Genomic_DNA"/>
</dbReference>
<sequence length="805" mass="89044">MEMMKKCLLLAVITCLLMASGYAQGKNEVNRQLLPGWLYGSVTDGKTGAPLAGAAVFIYDLKTGAVTSENGNFRTAVLKAGTYLVEVSFEGYASAVATITINGNVQHNFTLGTTIVEQEGVIVTGVTTATRLKQSPQPVALIRQQQLLQTSSTNIIDALGARVPGVSGIATGPAISKPVIRGLGYNRVVVVNDGMRQEGQQWGDEHGIEIDDYSVQRIEVLKGPASLMYGSDAMGGVINIQSLVPAPEGTVKGQVISEYQSNNGLRGFYGGISGTQRGFNWNAYGSYKGAHDYKNHYDGYVFNSKFDQKNFGGMLGYNGKWGYSHFMASHFNQRIGMVEGERDNSGAFLKTDSDGNESPASDADFKRLRPYGPYQHIRHLKFIWDNNIRLGSNTFAATVAYQRNQRQEYGAQETGTPEAWFQLQTINYALKYHLTERNHWKTSMGVTGMFQQNNNKAEEVIIPDYDLFDIGGFMFTQYTYNALLVSGGIRYDHRHINSKPMIDDNGDPRFVAFTKDYGNISGSIGASYTLTPRTTLKLNIARGFRSPNMAELGSNGAHEGTRRFESGNTTLKSETSLQADAGVEWNSDHVSVSASVFYNRINRFIFYEKVINNAGADSIRIDPETGDALTVYRFNQRDASLCGGEIRVDLHPHPLDWLHIANTFAYTRARFSNETEGTRNVPMIPPARLLSELRGDFLPKGKFLRNLYIRLESDYNLRQGNAFTAYNTETPTTSYWLLNAGVGADIYNSKKHKLFSLAFNAFNLADIAYQNHLSRLKYTAANPATGRTGVFGMGRNFGVKLSVEL</sequence>
<dbReference type="Gene3D" id="2.40.170.20">
    <property type="entry name" value="TonB-dependent receptor, beta-barrel domain"/>
    <property type="match status" value="1"/>
</dbReference>
<dbReference type="PANTHER" id="PTHR30069:SF29">
    <property type="entry name" value="HEMOGLOBIN AND HEMOGLOBIN-HAPTOGLOBIN-BINDING PROTEIN 1-RELATED"/>
    <property type="match status" value="1"/>
</dbReference>
<dbReference type="InterPro" id="IPR037066">
    <property type="entry name" value="Plug_dom_sf"/>
</dbReference>
<dbReference type="Pfam" id="PF00593">
    <property type="entry name" value="TonB_dep_Rec_b-barrel"/>
    <property type="match status" value="1"/>
</dbReference>